<dbReference type="EMBL" id="VLKR01000049">
    <property type="protein sequence ID" value="TWI14886.1"/>
    <property type="molecule type" value="Genomic_DNA"/>
</dbReference>
<dbReference type="OrthoDB" id="9157032at2"/>
<reference evidence="1 2" key="1">
    <citation type="journal article" date="2015" name="Stand. Genomic Sci.">
        <title>Genomic Encyclopedia of Bacterial and Archaeal Type Strains, Phase III: the genomes of soil and plant-associated and newly described type strains.</title>
        <authorList>
            <person name="Whitman W.B."/>
            <person name="Woyke T."/>
            <person name="Klenk H.P."/>
            <person name="Zhou Y."/>
            <person name="Lilburn T.G."/>
            <person name="Beck B.J."/>
            <person name="De Vos P."/>
            <person name="Vandamme P."/>
            <person name="Eisen J.A."/>
            <person name="Garrity G."/>
            <person name="Hugenholtz P."/>
            <person name="Kyrpides N.C."/>
        </authorList>
    </citation>
    <scope>NUCLEOTIDE SEQUENCE [LARGE SCALE GENOMIC DNA]</scope>
    <source>
        <strain evidence="1 2">CGMCC 1.6855</strain>
    </source>
</reference>
<dbReference type="InterPro" id="IPR054272">
    <property type="entry name" value="DUF7003"/>
</dbReference>
<accession>A0A562M4P2</accession>
<dbReference type="Pfam" id="PF22535">
    <property type="entry name" value="DUF7003"/>
    <property type="match status" value="1"/>
</dbReference>
<evidence type="ECO:0000313" key="1">
    <source>
        <dbReference type="EMBL" id="TWI14886.1"/>
    </source>
</evidence>
<dbReference type="Proteomes" id="UP000315908">
    <property type="component" value="Unassembled WGS sequence"/>
</dbReference>
<evidence type="ECO:0000313" key="2">
    <source>
        <dbReference type="Proteomes" id="UP000315908"/>
    </source>
</evidence>
<dbReference type="AlphaFoldDB" id="A0A562M4P2"/>
<sequence length="155" mass="18228">MISREGILSQLDQEAKNYTFPMLDNGYYYHGDQKMVIFRDESRWAILIEIFAFNNHDYDVNGFTTLVSAYGNCLLNGYDDVSFNCFVSDSDTESFLYDDENYIPYLDSNVKTIKIRDQIIVLNTNSDFFKQKQIDLEYPNKIAPWDLMRSLVPEY</sequence>
<protein>
    <submittedName>
        <fullName evidence="1">Uncharacterized protein</fullName>
    </submittedName>
</protein>
<organism evidence="1 2">
    <name type="scientific">Sphingobacterium siyangense</name>
    <dbReference type="NCBI Taxonomy" id="459529"/>
    <lineage>
        <taxon>Bacteria</taxon>
        <taxon>Pseudomonadati</taxon>
        <taxon>Bacteroidota</taxon>
        <taxon>Sphingobacteriia</taxon>
        <taxon>Sphingobacteriales</taxon>
        <taxon>Sphingobacteriaceae</taxon>
        <taxon>Sphingobacterium</taxon>
    </lineage>
</organism>
<proteinExistence type="predicted"/>
<name>A0A562M4P2_9SPHI</name>
<gene>
    <name evidence="1" type="ORF">IQ31_05305</name>
</gene>
<comment type="caution">
    <text evidence="1">The sequence shown here is derived from an EMBL/GenBank/DDBJ whole genome shotgun (WGS) entry which is preliminary data.</text>
</comment>